<keyword evidence="3" id="KW-1185">Reference proteome</keyword>
<dbReference type="SUPFAM" id="SSF52540">
    <property type="entry name" value="P-loop containing nucleoside triphosphate hydrolases"/>
    <property type="match status" value="1"/>
</dbReference>
<evidence type="ECO:0000313" key="2">
    <source>
        <dbReference type="EMBL" id="UOQ92818.1"/>
    </source>
</evidence>
<name>A0ABY4GXF4_9BACI</name>
<dbReference type="NCBIfam" id="TIGR00176">
    <property type="entry name" value="mobB"/>
    <property type="match status" value="1"/>
</dbReference>
<reference evidence="2 3" key="1">
    <citation type="submission" date="2022-04" db="EMBL/GenBank/DDBJ databases">
        <title>Halobacillus sp. isolated from saltern.</title>
        <authorList>
            <person name="Won M."/>
            <person name="Lee C.-M."/>
            <person name="Woen H.-Y."/>
            <person name="Kwon S.-W."/>
        </authorList>
    </citation>
    <scope>NUCLEOTIDE SEQUENCE [LARGE SCALE GENOMIC DNA]</scope>
    <source>
        <strain evidence="2 3">SSTM10-2</strain>
    </source>
</reference>
<accession>A0ABY4GXF4</accession>
<dbReference type="EMBL" id="CP095074">
    <property type="protein sequence ID" value="UOQ92818.1"/>
    <property type="molecule type" value="Genomic_DNA"/>
</dbReference>
<dbReference type="Proteomes" id="UP000831880">
    <property type="component" value="Chromosome"/>
</dbReference>
<evidence type="ECO:0000259" key="1">
    <source>
        <dbReference type="Pfam" id="PF03205"/>
    </source>
</evidence>
<feature type="domain" description="Molybdopterin-guanine dinucleotide biosynthesis protein B (MobB)" evidence="1">
    <location>
        <begin position="7"/>
        <end position="127"/>
    </location>
</feature>
<dbReference type="InterPro" id="IPR052539">
    <property type="entry name" value="MGD_biosynthesis_adapter"/>
</dbReference>
<dbReference type="InterPro" id="IPR027417">
    <property type="entry name" value="P-loop_NTPase"/>
</dbReference>
<protein>
    <submittedName>
        <fullName evidence="2">Molybdopterin-guanine dinucleotide biosynthesis protein B</fullName>
    </submittedName>
</protein>
<dbReference type="RefSeq" id="WP_244752423.1">
    <property type="nucleotide sequence ID" value="NZ_CP095074.1"/>
</dbReference>
<organism evidence="2 3">
    <name type="scientific">Halobacillus shinanisalinarum</name>
    <dbReference type="NCBI Taxonomy" id="2932258"/>
    <lineage>
        <taxon>Bacteria</taxon>
        <taxon>Bacillati</taxon>
        <taxon>Bacillota</taxon>
        <taxon>Bacilli</taxon>
        <taxon>Bacillales</taxon>
        <taxon>Bacillaceae</taxon>
        <taxon>Halobacillus</taxon>
    </lineage>
</organism>
<sequence length="174" mass="19960">MNQAPTFQIVGYKNSGKTTVLCDLVAYGSTIGDQVATVKHHAHKQPLEPMHTETDSYRLQKAGSFLTGVDNADTFQLEYNHKQSPPLGWLIDLYQSFGPDLILIEGFKKEAYRKAVILKEESDLRLLNLEQIAFVLTWDLEWVKHLEVPVFAMDEWKQSIENIYSIMKGREDDE</sequence>
<evidence type="ECO:0000313" key="3">
    <source>
        <dbReference type="Proteomes" id="UP000831880"/>
    </source>
</evidence>
<dbReference type="PANTHER" id="PTHR40072:SF1">
    <property type="entry name" value="MOLYBDOPTERIN-GUANINE DINUCLEOTIDE BIOSYNTHESIS ADAPTER PROTEIN"/>
    <property type="match status" value="1"/>
</dbReference>
<gene>
    <name evidence="2" type="primary">mobB</name>
    <name evidence="2" type="ORF">MUO14_20770</name>
</gene>
<dbReference type="PANTHER" id="PTHR40072">
    <property type="entry name" value="MOLYBDOPTERIN-GUANINE DINUCLEOTIDE BIOSYNTHESIS ADAPTER PROTEIN-RELATED"/>
    <property type="match status" value="1"/>
</dbReference>
<dbReference type="Pfam" id="PF03205">
    <property type="entry name" value="MobB"/>
    <property type="match status" value="1"/>
</dbReference>
<proteinExistence type="predicted"/>
<dbReference type="InterPro" id="IPR004435">
    <property type="entry name" value="MobB_dom"/>
</dbReference>
<dbReference type="Gene3D" id="3.40.50.300">
    <property type="entry name" value="P-loop containing nucleotide triphosphate hydrolases"/>
    <property type="match status" value="1"/>
</dbReference>